<dbReference type="EMBL" id="BSXN01005598">
    <property type="protein sequence ID" value="GME82991.1"/>
    <property type="molecule type" value="Genomic_DNA"/>
</dbReference>
<gene>
    <name evidence="2" type="ORF">Cboi02_000685100</name>
</gene>
<comment type="caution">
    <text evidence="2">The sequence shown here is derived from an EMBL/GenBank/DDBJ whole genome shotgun (WGS) entry which is preliminary data.</text>
</comment>
<dbReference type="Pfam" id="PF00658">
    <property type="entry name" value="MLLE"/>
    <property type="match status" value="1"/>
</dbReference>
<accession>A0A9W6T9T7</accession>
<organism evidence="2 3">
    <name type="scientific">Candida boidinii</name>
    <name type="common">Yeast</name>
    <dbReference type="NCBI Taxonomy" id="5477"/>
    <lineage>
        <taxon>Eukaryota</taxon>
        <taxon>Fungi</taxon>
        <taxon>Dikarya</taxon>
        <taxon>Ascomycota</taxon>
        <taxon>Saccharomycotina</taxon>
        <taxon>Pichiomycetes</taxon>
        <taxon>Pichiales</taxon>
        <taxon>Pichiaceae</taxon>
        <taxon>Ogataea</taxon>
        <taxon>Ogataea/Candida clade</taxon>
    </lineage>
</organism>
<protein>
    <submittedName>
        <fullName evidence="2">Unnamed protein product</fullName>
    </submittedName>
</protein>
<dbReference type="Proteomes" id="UP001165120">
    <property type="component" value="Unassembled WGS sequence"/>
</dbReference>
<feature type="domain" description="PABC" evidence="1">
    <location>
        <begin position="1"/>
        <end position="63"/>
    </location>
</feature>
<sequence length="68" mass="7460">MLGEELYPRVVATGKAQDPEAAGKITGMMLDMENSQILALLEDDEAFKTSFDEALAAYEEYKKKGESA</sequence>
<reference evidence="2" key="1">
    <citation type="submission" date="2023-04" db="EMBL/GenBank/DDBJ databases">
        <title>Candida boidinii NBRC 10035.</title>
        <authorList>
            <person name="Ichikawa N."/>
            <person name="Sato H."/>
            <person name="Tonouchi N."/>
        </authorList>
    </citation>
    <scope>NUCLEOTIDE SEQUENCE</scope>
    <source>
        <strain evidence="2">NBRC 10035</strain>
    </source>
</reference>
<evidence type="ECO:0000259" key="1">
    <source>
        <dbReference type="PROSITE" id="PS51309"/>
    </source>
</evidence>
<evidence type="ECO:0000313" key="3">
    <source>
        <dbReference type="Proteomes" id="UP001165120"/>
    </source>
</evidence>
<name>A0A9W6T9T7_CANBO</name>
<dbReference type="GO" id="GO:0003723">
    <property type="term" value="F:RNA binding"/>
    <property type="evidence" value="ECO:0007669"/>
    <property type="project" value="InterPro"/>
</dbReference>
<dbReference type="SUPFAM" id="SSF63570">
    <property type="entry name" value="PABC (PABP) domain"/>
    <property type="match status" value="1"/>
</dbReference>
<dbReference type="Gene3D" id="1.10.1900.10">
    <property type="entry name" value="c-terminal domain of poly(a) binding protein"/>
    <property type="match status" value="1"/>
</dbReference>
<evidence type="ECO:0000313" key="2">
    <source>
        <dbReference type="EMBL" id="GME82991.1"/>
    </source>
</evidence>
<dbReference type="SMART" id="SM00517">
    <property type="entry name" value="PolyA"/>
    <property type="match status" value="1"/>
</dbReference>
<dbReference type="AlphaFoldDB" id="A0A9W6T9T7"/>
<keyword evidence="3" id="KW-1185">Reference proteome</keyword>
<dbReference type="InterPro" id="IPR002004">
    <property type="entry name" value="PABP_HYD_C"/>
</dbReference>
<proteinExistence type="predicted"/>
<dbReference type="PROSITE" id="PS51309">
    <property type="entry name" value="PABC"/>
    <property type="match status" value="1"/>
</dbReference>
<dbReference type="InterPro" id="IPR036053">
    <property type="entry name" value="PABP-dom"/>
</dbReference>